<sequence length="206" mass="23717">MEATPHRSVLAELPMNLWFRLIWLLLTTRFRPSLALPAEASVLPFRVWPHDLDISLHMNNGRYWSLMDLGRLDLMLRSGLWRAVLRHRWLPVVNAGTIRFRREMRLFRPFRVETTILCWSEAWLVMQHRMLMRGRDGGEIVAAVALVRAALYDKKARAYVPVARLLGEIGIEARSPEPSPEVAAFLASEDAMRNAAASERQDFSEA</sequence>
<evidence type="ECO:0000313" key="1">
    <source>
        <dbReference type="EMBL" id="SKB90405.1"/>
    </source>
</evidence>
<organism evidence="1 2">
    <name type="scientific">Bosea thiooxidans</name>
    <dbReference type="NCBI Taxonomy" id="53254"/>
    <lineage>
        <taxon>Bacteria</taxon>
        <taxon>Pseudomonadati</taxon>
        <taxon>Pseudomonadota</taxon>
        <taxon>Alphaproteobacteria</taxon>
        <taxon>Hyphomicrobiales</taxon>
        <taxon>Boseaceae</taxon>
        <taxon>Bosea</taxon>
    </lineage>
</organism>
<dbReference type="Pfam" id="PF13279">
    <property type="entry name" value="4HBT_2"/>
    <property type="match status" value="1"/>
</dbReference>
<dbReference type="CDD" id="cd00586">
    <property type="entry name" value="4HBT"/>
    <property type="match status" value="1"/>
</dbReference>
<name>A0A1T5F2J5_9HYPH</name>
<dbReference type="SUPFAM" id="SSF54637">
    <property type="entry name" value="Thioesterase/thiol ester dehydrase-isomerase"/>
    <property type="match status" value="1"/>
</dbReference>
<dbReference type="EMBL" id="FUYX01000007">
    <property type="protein sequence ID" value="SKB90405.1"/>
    <property type="molecule type" value="Genomic_DNA"/>
</dbReference>
<reference evidence="1 2" key="1">
    <citation type="submission" date="2017-02" db="EMBL/GenBank/DDBJ databases">
        <authorList>
            <person name="Peterson S.W."/>
        </authorList>
    </citation>
    <scope>NUCLEOTIDE SEQUENCE [LARGE SCALE GENOMIC DNA]</scope>
    <source>
        <strain evidence="1 2">DSM 9653</strain>
    </source>
</reference>
<dbReference type="Gene3D" id="3.10.129.10">
    <property type="entry name" value="Hotdog Thioesterase"/>
    <property type="match status" value="1"/>
</dbReference>
<dbReference type="Proteomes" id="UP000190130">
    <property type="component" value="Unassembled WGS sequence"/>
</dbReference>
<dbReference type="InterPro" id="IPR029069">
    <property type="entry name" value="HotDog_dom_sf"/>
</dbReference>
<evidence type="ECO:0000313" key="2">
    <source>
        <dbReference type="Proteomes" id="UP000190130"/>
    </source>
</evidence>
<gene>
    <name evidence="1" type="ORF">SAMN05660750_02923</name>
</gene>
<dbReference type="InterPro" id="IPR051490">
    <property type="entry name" value="THEM6_lcsJ_thioesterase"/>
</dbReference>
<accession>A0A1T5F2J5</accession>
<dbReference type="PANTHER" id="PTHR12475:SF4">
    <property type="entry name" value="PROTEIN THEM6"/>
    <property type="match status" value="1"/>
</dbReference>
<dbReference type="AlphaFoldDB" id="A0A1T5F2J5"/>
<proteinExistence type="predicted"/>
<protein>
    <submittedName>
        <fullName evidence="1">Acyl-CoA thioesterase FadM</fullName>
    </submittedName>
</protein>
<dbReference type="PANTHER" id="PTHR12475">
    <property type="match status" value="1"/>
</dbReference>